<name>A0A1L5FEH6_CLOKL</name>
<dbReference type="OrthoDB" id="1907966at2"/>
<accession>A0A1L5FEH6</accession>
<reference evidence="1 2" key="1">
    <citation type="submission" date="2016-12" db="EMBL/GenBank/DDBJ databases">
        <title>Complete genome sequence of Clostridium kluyveri JZZ isolated from the pit mud of a Chinese flavor liquor-making factory.</title>
        <authorList>
            <person name="Wang Y."/>
        </authorList>
    </citation>
    <scope>NUCLEOTIDE SEQUENCE [LARGE SCALE GENOMIC DNA]</scope>
    <source>
        <strain evidence="1 2">JZZ</strain>
        <plasmid evidence="2">Plasmid unnamed</plasmid>
    </source>
</reference>
<geneLocation type="plasmid" evidence="1">
    <name>unnamed</name>
</geneLocation>
<keyword evidence="1" id="KW-0614">Plasmid</keyword>
<evidence type="ECO:0000313" key="1">
    <source>
        <dbReference type="EMBL" id="APM41409.1"/>
    </source>
</evidence>
<dbReference type="Proteomes" id="UP000184604">
    <property type="component" value="Plasmid unnamed"/>
</dbReference>
<dbReference type="EMBL" id="CP018336">
    <property type="protein sequence ID" value="APM41409.1"/>
    <property type="molecule type" value="Genomic_DNA"/>
</dbReference>
<gene>
    <name evidence="1" type="ORF">BS101_22150</name>
</gene>
<sequence>MSEFFSVTLNKDVVLDDSVTNNFAGWTGQKILDEIIRHRVTRFESLDDVNAANKKDKQVVVYSDDMKKFTTIDVETIGDAAGLSLKQISKMGVVGSTSSPYVVDIPVNTLDFKVPRVNVLQFQQGDQNVIKTLNSFSNSDSGDFQVDDMIVFDDTTHLKTEYDYQMQYIGDIGTDNKEYGCEIDTNIFKSIEDIQENTDGVNEVIAIIAIPMDRLLIASGDKDLSYVQSIDYFKVTATGSNLKIVVSVDSGESWKTFNTDHWEDVNLTVEDVKARGISINTFNAINSTYWNLLNANKKIRFAYLLAMDSIDDVENIDDLELQYDGQGKWVQSKEDTYDVVYSSNTNLQVLLKFSGDVKINY</sequence>
<evidence type="ECO:0000313" key="2">
    <source>
        <dbReference type="Proteomes" id="UP000184604"/>
    </source>
</evidence>
<dbReference type="AlphaFoldDB" id="A0A1L5FEH6"/>
<proteinExistence type="predicted"/>
<protein>
    <submittedName>
        <fullName evidence="1">Signal peptidase II</fullName>
    </submittedName>
</protein>
<dbReference type="RefSeq" id="WP_073541611.1">
    <property type="nucleotide sequence ID" value="NZ_CP018336.1"/>
</dbReference>
<organism evidence="1 2">
    <name type="scientific">Clostridium kluyveri</name>
    <dbReference type="NCBI Taxonomy" id="1534"/>
    <lineage>
        <taxon>Bacteria</taxon>
        <taxon>Bacillati</taxon>
        <taxon>Bacillota</taxon>
        <taxon>Clostridia</taxon>
        <taxon>Eubacteriales</taxon>
        <taxon>Clostridiaceae</taxon>
        <taxon>Clostridium</taxon>
    </lineage>
</organism>